<protein>
    <submittedName>
        <fullName evidence="1">Uncharacterized protein</fullName>
    </submittedName>
</protein>
<evidence type="ECO:0000313" key="1">
    <source>
        <dbReference type="EMBL" id="KAH7949551.1"/>
    </source>
</evidence>
<dbReference type="EMBL" id="CM023474">
    <property type="protein sequence ID" value="KAH7949551.1"/>
    <property type="molecule type" value="Genomic_DNA"/>
</dbReference>
<evidence type="ECO:0000313" key="2">
    <source>
        <dbReference type="Proteomes" id="UP000821865"/>
    </source>
</evidence>
<keyword evidence="2" id="KW-1185">Reference proteome</keyword>
<proteinExistence type="predicted"/>
<dbReference type="Proteomes" id="UP000821865">
    <property type="component" value="Chromosome 5"/>
</dbReference>
<name>A0ACB8CQZ0_DERSI</name>
<gene>
    <name evidence="1" type="ORF">HPB49_012163</name>
</gene>
<reference evidence="1" key="1">
    <citation type="submission" date="2020-05" db="EMBL/GenBank/DDBJ databases">
        <title>Large-scale comparative analyses of tick genomes elucidate their genetic diversity and vector capacities.</title>
        <authorList>
            <person name="Jia N."/>
            <person name="Wang J."/>
            <person name="Shi W."/>
            <person name="Du L."/>
            <person name="Sun Y."/>
            <person name="Zhan W."/>
            <person name="Jiang J."/>
            <person name="Wang Q."/>
            <person name="Zhang B."/>
            <person name="Ji P."/>
            <person name="Sakyi L.B."/>
            <person name="Cui X."/>
            <person name="Yuan T."/>
            <person name="Jiang B."/>
            <person name="Yang W."/>
            <person name="Lam T.T.-Y."/>
            <person name="Chang Q."/>
            <person name="Ding S."/>
            <person name="Wang X."/>
            <person name="Zhu J."/>
            <person name="Ruan X."/>
            <person name="Zhao L."/>
            <person name="Wei J."/>
            <person name="Que T."/>
            <person name="Du C."/>
            <person name="Cheng J."/>
            <person name="Dai P."/>
            <person name="Han X."/>
            <person name="Huang E."/>
            <person name="Gao Y."/>
            <person name="Liu J."/>
            <person name="Shao H."/>
            <person name="Ye R."/>
            <person name="Li L."/>
            <person name="Wei W."/>
            <person name="Wang X."/>
            <person name="Wang C."/>
            <person name="Yang T."/>
            <person name="Huo Q."/>
            <person name="Li W."/>
            <person name="Guo W."/>
            <person name="Chen H."/>
            <person name="Zhou L."/>
            <person name="Ni X."/>
            <person name="Tian J."/>
            <person name="Zhou Y."/>
            <person name="Sheng Y."/>
            <person name="Liu T."/>
            <person name="Pan Y."/>
            <person name="Xia L."/>
            <person name="Li J."/>
            <person name="Zhao F."/>
            <person name="Cao W."/>
        </authorList>
    </citation>
    <scope>NUCLEOTIDE SEQUENCE</scope>
    <source>
        <strain evidence="1">Dsil-2018</strain>
    </source>
</reference>
<accession>A0ACB8CQZ0</accession>
<comment type="caution">
    <text evidence="1">The sequence shown here is derived from an EMBL/GenBank/DDBJ whole genome shotgun (WGS) entry which is preliminary data.</text>
</comment>
<sequence length="279" mass="31447">MGSQGNNGWLGFLTRVDETGQQGPSSSETKTRNRVICAFLRSRKWQAEAARTITELGASSVRATAELRRAAETQAQLVRRQQQMFANTEHLRQELANAHSTLREHREMLDTSLLRLSYVQVKKRGWGSRWGLFQVDRAAFFVDQFATLHSLGYYAIAAVLAFLMTASKRTAGARPWLLLLFLINLLVERMIVKWASVDAIDRAAPLASDSPLGVHIGLSRRLVCLLALCVYLYQLYTFRDLASLNNQLLLDLQAEMRNLRTSQSPLGSPQQDQDPRTGR</sequence>
<organism evidence="1 2">
    <name type="scientific">Dermacentor silvarum</name>
    <name type="common">Tick</name>
    <dbReference type="NCBI Taxonomy" id="543639"/>
    <lineage>
        <taxon>Eukaryota</taxon>
        <taxon>Metazoa</taxon>
        <taxon>Ecdysozoa</taxon>
        <taxon>Arthropoda</taxon>
        <taxon>Chelicerata</taxon>
        <taxon>Arachnida</taxon>
        <taxon>Acari</taxon>
        <taxon>Parasitiformes</taxon>
        <taxon>Ixodida</taxon>
        <taxon>Ixodoidea</taxon>
        <taxon>Ixodidae</taxon>
        <taxon>Rhipicephalinae</taxon>
        <taxon>Dermacentor</taxon>
    </lineage>
</organism>